<accession>A0A656JV68</accession>
<comment type="caution">
    <text evidence="1">The sequence shown here is derived from an EMBL/GenBank/DDBJ whole genome shotgun (WGS) entry which is preliminary data.</text>
</comment>
<evidence type="ECO:0000313" key="1">
    <source>
        <dbReference type="EMBL" id="EPN56501.1"/>
    </source>
</evidence>
<dbReference type="EMBL" id="AOKF01001894">
    <property type="protein sequence ID" value="EPN56501.1"/>
    <property type="molecule type" value="Genomic_DNA"/>
</dbReference>
<sequence length="48" mass="5264">MLKEDLPMMLRKLSANRRALSLSPLLSLITLLALLFSVAIAPAWAADK</sequence>
<evidence type="ECO:0000313" key="2">
    <source>
        <dbReference type="Proteomes" id="UP000018849"/>
    </source>
</evidence>
<dbReference type="Proteomes" id="UP000018849">
    <property type="component" value="Unassembled WGS sequence"/>
</dbReference>
<feature type="non-terminal residue" evidence="1">
    <location>
        <position position="48"/>
    </location>
</feature>
<proteinExistence type="predicted"/>
<organism evidence="1 2">
    <name type="scientific">Pseudomonas syringae pv. actinidiae ICMP 19096</name>
    <dbReference type="NCBI Taxonomy" id="1194405"/>
    <lineage>
        <taxon>Bacteria</taxon>
        <taxon>Pseudomonadati</taxon>
        <taxon>Pseudomonadota</taxon>
        <taxon>Gammaproteobacteria</taxon>
        <taxon>Pseudomonadales</taxon>
        <taxon>Pseudomonadaceae</taxon>
        <taxon>Pseudomonas</taxon>
        <taxon>Pseudomonas syringae</taxon>
    </lineage>
</organism>
<dbReference type="AlphaFoldDB" id="A0A656JV68"/>
<protein>
    <submittedName>
        <fullName evidence="1">Uncharacterized protein</fullName>
    </submittedName>
</protein>
<name>A0A656JV68_PSESF</name>
<gene>
    <name evidence="1" type="ORF">A245_22084</name>
</gene>
<reference evidence="1 2" key="1">
    <citation type="journal article" date="2013" name="PLoS Pathog.">
        <title>Genomic analysis of the Kiwifruit pathogen Pseudomonas syringae pv. actinidiae provides insight into the origins of an emergent plant disease.</title>
        <authorList>
            <person name="McCann H.C."/>
            <person name="Rikkerink E.H."/>
            <person name="Bertels F."/>
            <person name="Fiers M."/>
            <person name="Lu A."/>
            <person name="Rees-George J."/>
            <person name="Andersen M.T."/>
            <person name="Gleave A.P."/>
            <person name="Haubold B."/>
            <person name="Wohlers M.W."/>
            <person name="Guttman D.S."/>
            <person name="Wang P.W."/>
            <person name="Straub C."/>
            <person name="Vanneste J.L."/>
            <person name="Rainey P.B."/>
            <person name="Templeton M.D."/>
        </authorList>
    </citation>
    <scope>NUCLEOTIDE SEQUENCE [LARGE SCALE GENOMIC DNA]</scope>
    <source>
        <strain evidence="1 2">ICMP 19096</strain>
    </source>
</reference>